<gene>
    <name evidence="3" type="primary">LOC130467568</name>
</gene>
<organism evidence="2 3">
    <name type="scientific">Spinacia oleracea</name>
    <name type="common">Spinach</name>
    <dbReference type="NCBI Taxonomy" id="3562"/>
    <lineage>
        <taxon>Eukaryota</taxon>
        <taxon>Viridiplantae</taxon>
        <taxon>Streptophyta</taxon>
        <taxon>Embryophyta</taxon>
        <taxon>Tracheophyta</taxon>
        <taxon>Spermatophyta</taxon>
        <taxon>Magnoliopsida</taxon>
        <taxon>eudicotyledons</taxon>
        <taxon>Gunneridae</taxon>
        <taxon>Pentapetalae</taxon>
        <taxon>Caryophyllales</taxon>
        <taxon>Chenopodiaceae</taxon>
        <taxon>Chenopodioideae</taxon>
        <taxon>Anserineae</taxon>
        <taxon>Spinacia</taxon>
    </lineage>
</organism>
<dbReference type="Proteomes" id="UP000813463">
    <property type="component" value="Chromosome 2"/>
</dbReference>
<proteinExistence type="predicted"/>
<dbReference type="Pfam" id="PF13966">
    <property type="entry name" value="zf-RVT"/>
    <property type="match status" value="1"/>
</dbReference>
<dbReference type="GeneID" id="130467568"/>
<name>A0ABM3R8Z3_SPIOL</name>
<protein>
    <recommendedName>
        <fullName evidence="1">Reverse transcriptase zinc-binding domain-containing protein</fullName>
    </recommendedName>
</protein>
<dbReference type="PANTHER" id="PTHR33116">
    <property type="entry name" value="REVERSE TRANSCRIPTASE ZINC-BINDING DOMAIN-CONTAINING PROTEIN-RELATED-RELATED"/>
    <property type="match status" value="1"/>
</dbReference>
<sequence length="168" mass="19856">MRGNFEPVAWKRLICNNPSPPKCIFIGWLVVLRRLATRDRLLKIGIACDPVCCLWEQEHEDIDHLFFDCSWSAAIWNRVLAWVGLDRHACRWDDELDFVVSFAAGNLAEHQVYRLALFTTVYFVWRARNQKKFQTRIPDSAILFKEIQLVVFSRCFMLKKLRKTSHEL</sequence>
<evidence type="ECO:0000259" key="1">
    <source>
        <dbReference type="Pfam" id="PF13966"/>
    </source>
</evidence>
<evidence type="ECO:0000313" key="2">
    <source>
        <dbReference type="Proteomes" id="UP000813463"/>
    </source>
</evidence>
<reference evidence="2" key="1">
    <citation type="journal article" date="2021" name="Nat. Commun.">
        <title>Genomic analyses provide insights into spinach domestication and the genetic basis of agronomic traits.</title>
        <authorList>
            <person name="Cai X."/>
            <person name="Sun X."/>
            <person name="Xu C."/>
            <person name="Sun H."/>
            <person name="Wang X."/>
            <person name="Ge C."/>
            <person name="Zhang Z."/>
            <person name="Wang Q."/>
            <person name="Fei Z."/>
            <person name="Jiao C."/>
            <person name="Wang Q."/>
        </authorList>
    </citation>
    <scope>NUCLEOTIDE SEQUENCE [LARGE SCALE GENOMIC DNA]</scope>
    <source>
        <strain evidence="2">cv. Varoflay</strain>
    </source>
</reference>
<reference evidence="3" key="2">
    <citation type="submission" date="2025-08" db="UniProtKB">
        <authorList>
            <consortium name="RefSeq"/>
        </authorList>
    </citation>
    <scope>IDENTIFICATION</scope>
    <source>
        <tissue evidence="3">Leaf</tissue>
    </source>
</reference>
<feature type="domain" description="Reverse transcriptase zinc-binding" evidence="1">
    <location>
        <begin position="4"/>
        <end position="76"/>
    </location>
</feature>
<evidence type="ECO:0000313" key="3">
    <source>
        <dbReference type="RefSeq" id="XP_056692091.1"/>
    </source>
</evidence>
<accession>A0ABM3R8Z3</accession>
<keyword evidence="2" id="KW-1185">Reference proteome</keyword>
<dbReference type="RefSeq" id="XP_056692091.1">
    <property type="nucleotide sequence ID" value="XM_056836113.1"/>
</dbReference>
<dbReference type="InterPro" id="IPR026960">
    <property type="entry name" value="RVT-Znf"/>
</dbReference>
<dbReference type="PANTHER" id="PTHR33116:SF66">
    <property type="entry name" value="REVERSE TRANSCRIPTASE ZINC-BINDING DOMAIN-CONTAINING PROTEIN"/>
    <property type="match status" value="1"/>
</dbReference>